<dbReference type="InterPro" id="IPR029044">
    <property type="entry name" value="Nucleotide-diphossugar_trans"/>
</dbReference>
<protein>
    <recommendedName>
        <fullName evidence="4">Glycosyltransferase 2-like domain-containing protein</fullName>
    </recommendedName>
</protein>
<dbReference type="InterPro" id="IPR001173">
    <property type="entry name" value="Glyco_trans_2-like"/>
</dbReference>
<comment type="caution">
    <text evidence="5">The sequence shown here is derived from an EMBL/GenBank/DDBJ whole genome shotgun (WGS) entry which is preliminary data.</text>
</comment>
<evidence type="ECO:0000256" key="2">
    <source>
        <dbReference type="ARBA" id="ARBA00022676"/>
    </source>
</evidence>
<evidence type="ECO:0000256" key="1">
    <source>
        <dbReference type="ARBA" id="ARBA00006739"/>
    </source>
</evidence>
<evidence type="ECO:0000313" key="5">
    <source>
        <dbReference type="EMBL" id="OGG35966.1"/>
    </source>
</evidence>
<dbReference type="GO" id="GO:0006488">
    <property type="term" value="P:dolichol-linked oligosaccharide biosynthetic process"/>
    <property type="evidence" value="ECO:0007669"/>
    <property type="project" value="TreeGrafter"/>
</dbReference>
<dbReference type="GO" id="GO:0035269">
    <property type="term" value="P:protein O-linked glycosylation via mannose"/>
    <property type="evidence" value="ECO:0007669"/>
    <property type="project" value="TreeGrafter"/>
</dbReference>
<accession>A0A1F6BGA0</accession>
<dbReference type="EMBL" id="MFJU01000023">
    <property type="protein sequence ID" value="OGG35966.1"/>
    <property type="molecule type" value="Genomic_DNA"/>
</dbReference>
<dbReference type="PANTHER" id="PTHR43398:SF1">
    <property type="entry name" value="DOLICHOL-PHOSPHATE MANNOSYLTRANSFERASE SUBUNIT 1"/>
    <property type="match status" value="1"/>
</dbReference>
<dbReference type="InterPro" id="IPR039528">
    <property type="entry name" value="DPM1-like"/>
</dbReference>
<dbReference type="CDD" id="cd06442">
    <property type="entry name" value="DPM1_like"/>
    <property type="match status" value="1"/>
</dbReference>
<dbReference type="AlphaFoldDB" id="A0A1F6BGA0"/>
<dbReference type="PANTHER" id="PTHR43398">
    <property type="entry name" value="DOLICHOL-PHOSPHATE MANNOSYLTRANSFERASE SUBUNIT 1"/>
    <property type="match status" value="1"/>
</dbReference>
<dbReference type="STRING" id="1798391.A2968_03605"/>
<dbReference type="SUPFAM" id="SSF53448">
    <property type="entry name" value="Nucleotide-diphospho-sugar transferases"/>
    <property type="match status" value="1"/>
</dbReference>
<keyword evidence="2" id="KW-0328">Glycosyltransferase</keyword>
<dbReference type="GO" id="GO:0006506">
    <property type="term" value="P:GPI anchor biosynthetic process"/>
    <property type="evidence" value="ECO:0007669"/>
    <property type="project" value="TreeGrafter"/>
</dbReference>
<name>A0A1F6BGA0_9BACT</name>
<dbReference type="GO" id="GO:0016020">
    <property type="term" value="C:membrane"/>
    <property type="evidence" value="ECO:0007669"/>
    <property type="project" value="GOC"/>
</dbReference>
<evidence type="ECO:0000313" key="6">
    <source>
        <dbReference type="Proteomes" id="UP000176228"/>
    </source>
</evidence>
<proteinExistence type="inferred from homology"/>
<evidence type="ECO:0000256" key="3">
    <source>
        <dbReference type="ARBA" id="ARBA00022679"/>
    </source>
</evidence>
<comment type="similarity">
    <text evidence="1">Belongs to the glycosyltransferase 2 family.</text>
</comment>
<feature type="domain" description="Glycosyltransferase 2-like" evidence="4">
    <location>
        <begin position="18"/>
        <end position="179"/>
    </location>
</feature>
<gene>
    <name evidence="5" type="ORF">A2968_03605</name>
</gene>
<evidence type="ECO:0000259" key="4">
    <source>
        <dbReference type="Pfam" id="PF00535"/>
    </source>
</evidence>
<dbReference type="GO" id="GO:0004582">
    <property type="term" value="F:dolichyl-phosphate beta-D-mannosyltransferase activity"/>
    <property type="evidence" value="ECO:0007669"/>
    <property type="project" value="InterPro"/>
</dbReference>
<reference evidence="5 6" key="1">
    <citation type="journal article" date="2016" name="Nat. Commun.">
        <title>Thousands of microbial genomes shed light on interconnected biogeochemical processes in an aquifer system.</title>
        <authorList>
            <person name="Anantharaman K."/>
            <person name="Brown C.T."/>
            <person name="Hug L.A."/>
            <person name="Sharon I."/>
            <person name="Castelle C.J."/>
            <person name="Probst A.J."/>
            <person name="Thomas B.C."/>
            <person name="Singh A."/>
            <person name="Wilkins M.J."/>
            <person name="Karaoz U."/>
            <person name="Brodie E.L."/>
            <person name="Williams K.H."/>
            <person name="Hubbard S.S."/>
            <person name="Banfield J.F."/>
        </authorList>
    </citation>
    <scope>NUCLEOTIDE SEQUENCE [LARGE SCALE GENOMIC DNA]</scope>
</reference>
<dbReference type="Pfam" id="PF00535">
    <property type="entry name" value="Glycos_transf_2"/>
    <property type="match status" value="1"/>
</dbReference>
<sequence>MILSESLQLMNRPQFELSVILPTFNESENIIPLIEAISKNLREINYEIIICDDNSPDGTGLLTQKTYRGQTSCVRTIIRKKDKGLARSVLQGIKQARGNLIAVMDTDFNHNPDKLPQMYRLIRKTDIIVGSRYVKGGGMENRWRNLLSLLYNRLIRFILKLPVYDNLSGFFMFKKSKLKPLLRPDIFCGYGDYFIRLLFEAKKRKLLIREIPVFYPNRLHGSSKSRFLGILVQYSRTVMSLLRSNLIKHPD</sequence>
<organism evidence="5 6">
    <name type="scientific">Candidatus Gottesmanbacteria bacterium RIFCSPLOWO2_01_FULL_42_22</name>
    <dbReference type="NCBI Taxonomy" id="1798391"/>
    <lineage>
        <taxon>Bacteria</taxon>
        <taxon>Candidatus Gottesmaniibacteriota</taxon>
    </lineage>
</organism>
<dbReference type="Gene3D" id="3.90.550.10">
    <property type="entry name" value="Spore Coat Polysaccharide Biosynthesis Protein SpsA, Chain A"/>
    <property type="match status" value="1"/>
</dbReference>
<dbReference type="Proteomes" id="UP000176228">
    <property type="component" value="Unassembled WGS sequence"/>
</dbReference>
<keyword evidence="3" id="KW-0808">Transferase</keyword>